<dbReference type="Gene3D" id="2.170.150.80">
    <property type="entry name" value="NAC domain"/>
    <property type="match status" value="1"/>
</dbReference>
<keyword evidence="5" id="KW-0805">Transcription regulation</keyword>
<evidence type="ECO:0000256" key="8">
    <source>
        <dbReference type="ARBA" id="ARBA00023159"/>
    </source>
</evidence>
<dbReference type="EMBL" id="GGEC01022813">
    <property type="protein sequence ID" value="MBX03297.1"/>
    <property type="molecule type" value="Transcribed_RNA"/>
</dbReference>
<dbReference type="GO" id="GO:0000976">
    <property type="term" value="F:transcription cis-regulatory region binding"/>
    <property type="evidence" value="ECO:0007669"/>
    <property type="project" value="UniProtKB-ARBA"/>
</dbReference>
<comment type="subcellular location">
    <subcellularLocation>
        <location evidence="2">Membrane</location>
        <topology evidence="2">Single-pass membrane protein</topology>
    </subcellularLocation>
    <subcellularLocation>
        <location evidence="1">Nucleus</location>
    </subcellularLocation>
</comment>
<dbReference type="PANTHER" id="PTHR31744:SF216">
    <property type="entry name" value="NAC TRANSCRIPTION FACTOR"/>
    <property type="match status" value="1"/>
</dbReference>
<keyword evidence="4 11" id="KW-1133">Transmembrane helix</keyword>
<organism evidence="13">
    <name type="scientific">Rhizophora mucronata</name>
    <name type="common">Asiatic mangrove</name>
    <dbReference type="NCBI Taxonomy" id="61149"/>
    <lineage>
        <taxon>Eukaryota</taxon>
        <taxon>Viridiplantae</taxon>
        <taxon>Streptophyta</taxon>
        <taxon>Embryophyta</taxon>
        <taxon>Tracheophyta</taxon>
        <taxon>Spermatophyta</taxon>
        <taxon>Magnoliopsida</taxon>
        <taxon>eudicotyledons</taxon>
        <taxon>Gunneridae</taxon>
        <taxon>Pentapetalae</taxon>
        <taxon>rosids</taxon>
        <taxon>fabids</taxon>
        <taxon>Malpighiales</taxon>
        <taxon>Rhizophoraceae</taxon>
        <taxon>Rhizophora</taxon>
    </lineage>
</organism>
<dbReference type="SUPFAM" id="SSF101941">
    <property type="entry name" value="NAC domain"/>
    <property type="match status" value="1"/>
</dbReference>
<keyword evidence="9" id="KW-0804">Transcription</keyword>
<evidence type="ECO:0000256" key="2">
    <source>
        <dbReference type="ARBA" id="ARBA00004167"/>
    </source>
</evidence>
<dbReference type="PROSITE" id="PS51005">
    <property type="entry name" value="NAC"/>
    <property type="match status" value="1"/>
</dbReference>
<keyword evidence="10" id="KW-0539">Nucleus</keyword>
<evidence type="ECO:0000313" key="13">
    <source>
        <dbReference type="EMBL" id="MBX03297.1"/>
    </source>
</evidence>
<protein>
    <submittedName>
        <fullName evidence="13">Uncharacterized protein LOC105645554 isoform X1</fullName>
    </submittedName>
</protein>
<evidence type="ECO:0000256" key="5">
    <source>
        <dbReference type="ARBA" id="ARBA00023015"/>
    </source>
</evidence>
<dbReference type="GO" id="GO:0016020">
    <property type="term" value="C:membrane"/>
    <property type="evidence" value="ECO:0007669"/>
    <property type="project" value="UniProtKB-SubCell"/>
</dbReference>
<dbReference type="InterPro" id="IPR036093">
    <property type="entry name" value="NAC_dom_sf"/>
</dbReference>
<keyword evidence="6" id="KW-0238">DNA-binding</keyword>
<dbReference type="GO" id="GO:0006355">
    <property type="term" value="P:regulation of DNA-templated transcription"/>
    <property type="evidence" value="ECO:0007669"/>
    <property type="project" value="InterPro"/>
</dbReference>
<evidence type="ECO:0000256" key="9">
    <source>
        <dbReference type="ARBA" id="ARBA00023163"/>
    </source>
</evidence>
<feature type="transmembrane region" description="Helical" evidence="11">
    <location>
        <begin position="595"/>
        <end position="616"/>
    </location>
</feature>
<proteinExistence type="predicted"/>
<evidence type="ECO:0000256" key="10">
    <source>
        <dbReference type="ARBA" id="ARBA00023242"/>
    </source>
</evidence>
<dbReference type="AlphaFoldDB" id="A0A2P2KC75"/>
<evidence type="ECO:0000256" key="11">
    <source>
        <dbReference type="SAM" id="Phobius"/>
    </source>
</evidence>
<dbReference type="Pfam" id="PF02365">
    <property type="entry name" value="NAM"/>
    <property type="match status" value="1"/>
</dbReference>
<evidence type="ECO:0000256" key="7">
    <source>
        <dbReference type="ARBA" id="ARBA00023136"/>
    </source>
</evidence>
<evidence type="ECO:0000259" key="12">
    <source>
        <dbReference type="PROSITE" id="PS51005"/>
    </source>
</evidence>
<dbReference type="GO" id="GO:0005634">
    <property type="term" value="C:nucleus"/>
    <property type="evidence" value="ECO:0007669"/>
    <property type="project" value="UniProtKB-SubCell"/>
</dbReference>
<keyword evidence="7 11" id="KW-0472">Membrane</keyword>
<sequence length="621" mass="69343">MGVEVGAGVVSMQSLPLGFRFRPTDEELINHYLRHKINGRNSEVRVIPEVDVCKWEPWDLPGLSVIKTDDQEWFFFCPRDRKYPNGHRSNRATDAGYWKATGKDRNIKSRKSGTNPALIGTKKTLVFYRGRAPKGERTNWIMHEYRGTEKDLDGTAPGQGAFVLCRLFRKPEDKTEVAKCDEGEKNEYSPVIAKVSPKDSSSDIVLETSSDIPVIKQSEGLNRCLNDNTDNMTSAAVVTAHCCGSGRMTDNVEDHPAEVNVVEECLLPKDKTQLCEPKPGQLDCRVFSPMPSNIHADFAYHIDTPFASDFGNHDIGFHFQDGTGEQDVSLANLFNDVFNSHDECSCEDSTGQRDSVIGNETKMGGHWPYFNFEDNLTYNNASTDMALIQQLDSKEQMQMQTPIRSYHTQASFFETEPKNTNIGNIGLNSVVQDASSGNSGTESSFDPFYFMEELTNQMNQDVGGTGIKIRAQQPSMQPYSGNTVSQGTAPRRIRLQNCWSGWDENVHLKDAGYNENEDEMQSDVTQVSDVEEQTRLFDEQQGEILLPDTNKNGEIAMESSGSLRLRVKHDGELESSQAESAEYSGLPSGKRCGSLSVVMVYVLVILILFIAIVGIWKNLLL</sequence>
<dbReference type="PANTHER" id="PTHR31744">
    <property type="entry name" value="PROTEIN CUP-SHAPED COTYLEDON 2-RELATED"/>
    <property type="match status" value="1"/>
</dbReference>
<evidence type="ECO:0000256" key="1">
    <source>
        <dbReference type="ARBA" id="ARBA00004123"/>
    </source>
</evidence>
<evidence type="ECO:0000256" key="6">
    <source>
        <dbReference type="ARBA" id="ARBA00023125"/>
    </source>
</evidence>
<dbReference type="InterPro" id="IPR003441">
    <property type="entry name" value="NAC-dom"/>
</dbReference>
<feature type="domain" description="NAC" evidence="12">
    <location>
        <begin position="15"/>
        <end position="170"/>
    </location>
</feature>
<name>A0A2P2KC75_RHIMU</name>
<evidence type="ECO:0000256" key="4">
    <source>
        <dbReference type="ARBA" id="ARBA00022989"/>
    </source>
</evidence>
<reference evidence="13" key="1">
    <citation type="submission" date="2018-02" db="EMBL/GenBank/DDBJ databases">
        <title>Rhizophora mucronata_Transcriptome.</title>
        <authorList>
            <person name="Meera S.P."/>
            <person name="Sreeshan A."/>
            <person name="Augustine A."/>
        </authorList>
    </citation>
    <scope>NUCLEOTIDE SEQUENCE</scope>
    <source>
        <tissue evidence="13">Leaf</tissue>
    </source>
</reference>
<evidence type="ECO:0000256" key="3">
    <source>
        <dbReference type="ARBA" id="ARBA00022692"/>
    </source>
</evidence>
<accession>A0A2P2KC75</accession>
<dbReference type="FunFam" id="2.170.150.80:FF:000002">
    <property type="entry name" value="Nac domain-containing protein 86"/>
    <property type="match status" value="1"/>
</dbReference>
<keyword evidence="8" id="KW-0010">Activator</keyword>
<keyword evidence="3 11" id="KW-0812">Transmembrane</keyword>